<dbReference type="InterPro" id="IPR039425">
    <property type="entry name" value="RNA_pol_sigma-70-like"/>
</dbReference>
<dbReference type="SUPFAM" id="SSF88659">
    <property type="entry name" value="Sigma3 and sigma4 domains of RNA polymerase sigma factors"/>
    <property type="match status" value="1"/>
</dbReference>
<protein>
    <submittedName>
        <fullName evidence="9">RNA polymerase sigma factor</fullName>
    </submittedName>
</protein>
<keyword evidence="6" id="KW-0472">Membrane</keyword>
<evidence type="ECO:0000259" key="8">
    <source>
        <dbReference type="Pfam" id="PF08281"/>
    </source>
</evidence>
<feature type="transmembrane region" description="Helical" evidence="6">
    <location>
        <begin position="225"/>
        <end position="247"/>
    </location>
</feature>
<keyword evidence="3" id="KW-0731">Sigma factor</keyword>
<keyword evidence="5" id="KW-0804">Transcription</keyword>
<dbReference type="InterPro" id="IPR013249">
    <property type="entry name" value="RNA_pol_sigma70_r4_t2"/>
</dbReference>
<keyword evidence="6" id="KW-1133">Transmembrane helix</keyword>
<name>A0A9D2DX87_9FIRM</name>
<reference evidence="9" key="2">
    <citation type="submission" date="2021-04" db="EMBL/GenBank/DDBJ databases">
        <authorList>
            <person name="Gilroy R."/>
        </authorList>
    </citation>
    <scope>NUCLEOTIDE SEQUENCE</scope>
    <source>
        <strain evidence="9">CHK33-5263</strain>
    </source>
</reference>
<dbReference type="GO" id="GO:0006352">
    <property type="term" value="P:DNA-templated transcription initiation"/>
    <property type="evidence" value="ECO:0007669"/>
    <property type="project" value="InterPro"/>
</dbReference>
<accession>A0A9D2DX87</accession>
<dbReference type="Pfam" id="PF08281">
    <property type="entry name" value="Sigma70_r4_2"/>
    <property type="match status" value="1"/>
</dbReference>
<keyword evidence="2" id="KW-0805">Transcription regulation</keyword>
<dbReference type="PANTHER" id="PTHR43133">
    <property type="entry name" value="RNA POLYMERASE ECF-TYPE SIGMA FACTO"/>
    <property type="match status" value="1"/>
</dbReference>
<dbReference type="Proteomes" id="UP000824044">
    <property type="component" value="Unassembled WGS sequence"/>
</dbReference>
<reference evidence="9" key="1">
    <citation type="journal article" date="2021" name="PeerJ">
        <title>Extensive microbial diversity within the chicken gut microbiome revealed by metagenomics and culture.</title>
        <authorList>
            <person name="Gilroy R."/>
            <person name="Ravi A."/>
            <person name="Getino M."/>
            <person name="Pursley I."/>
            <person name="Horton D.L."/>
            <person name="Alikhan N.F."/>
            <person name="Baker D."/>
            <person name="Gharbi K."/>
            <person name="Hall N."/>
            <person name="Watson M."/>
            <person name="Adriaenssens E.M."/>
            <person name="Foster-Nyarko E."/>
            <person name="Jarju S."/>
            <person name="Secka A."/>
            <person name="Antonio M."/>
            <person name="Oren A."/>
            <person name="Chaudhuri R.R."/>
            <person name="La Ragione R."/>
            <person name="Hildebrand F."/>
            <person name="Pallen M.J."/>
        </authorList>
    </citation>
    <scope>NUCLEOTIDE SEQUENCE</scope>
    <source>
        <strain evidence="9">CHK33-5263</strain>
    </source>
</reference>
<dbReference type="Gene3D" id="1.10.10.10">
    <property type="entry name" value="Winged helix-like DNA-binding domain superfamily/Winged helix DNA-binding domain"/>
    <property type="match status" value="1"/>
</dbReference>
<dbReference type="InterPro" id="IPR013324">
    <property type="entry name" value="RNA_pol_sigma_r3/r4-like"/>
</dbReference>
<evidence type="ECO:0000256" key="2">
    <source>
        <dbReference type="ARBA" id="ARBA00023015"/>
    </source>
</evidence>
<gene>
    <name evidence="9" type="ORF">H9812_04635</name>
</gene>
<keyword evidence="4" id="KW-0238">DNA-binding</keyword>
<sequence>MSNEKYTINQIFEILRNSDRHEGIKLLYLYHYNKMYSIAFTFIPKEDICQDIIHNVIHKLLLLDLNKLPTRNELSWLYSVIKNEAMDHFRRTKSTVNIEDIYPIYEEKRISDFVDMDGYFSMIRGLNEAQKEIVTLKVLGGYTHKEISQMLGKPIGTVQWIYSMAVKKLKKLLISLMSLFVMSITGAIITIIKCVESMTSETNGSGDVVESQLNEFLFDLCLSSSIIFCLFVAICLISFFLIFVFSYKIPTKGDRKNV</sequence>
<evidence type="ECO:0000313" key="10">
    <source>
        <dbReference type="Proteomes" id="UP000824044"/>
    </source>
</evidence>
<feature type="transmembrane region" description="Helical" evidence="6">
    <location>
        <begin position="172"/>
        <end position="192"/>
    </location>
</feature>
<evidence type="ECO:0000256" key="4">
    <source>
        <dbReference type="ARBA" id="ARBA00023125"/>
    </source>
</evidence>
<keyword evidence="6" id="KW-0812">Transmembrane</keyword>
<dbReference type="EMBL" id="DXBS01000089">
    <property type="protein sequence ID" value="HIZ24743.1"/>
    <property type="molecule type" value="Genomic_DNA"/>
</dbReference>
<evidence type="ECO:0000256" key="3">
    <source>
        <dbReference type="ARBA" id="ARBA00023082"/>
    </source>
</evidence>
<dbReference type="PANTHER" id="PTHR43133:SF8">
    <property type="entry name" value="RNA POLYMERASE SIGMA FACTOR HI_1459-RELATED"/>
    <property type="match status" value="1"/>
</dbReference>
<organism evidence="9 10">
    <name type="scientific">Candidatus Gallimonas intestinigallinarum</name>
    <dbReference type="NCBI Taxonomy" id="2838604"/>
    <lineage>
        <taxon>Bacteria</taxon>
        <taxon>Bacillati</taxon>
        <taxon>Bacillota</taxon>
        <taxon>Clostridia</taxon>
        <taxon>Candidatus Gallimonas</taxon>
    </lineage>
</organism>
<dbReference type="AlphaFoldDB" id="A0A9D2DX87"/>
<evidence type="ECO:0000313" key="9">
    <source>
        <dbReference type="EMBL" id="HIZ24743.1"/>
    </source>
</evidence>
<dbReference type="InterPro" id="IPR036388">
    <property type="entry name" value="WH-like_DNA-bd_sf"/>
</dbReference>
<comment type="caution">
    <text evidence="9">The sequence shown here is derived from an EMBL/GenBank/DDBJ whole genome shotgun (WGS) entry which is preliminary data.</text>
</comment>
<dbReference type="InterPro" id="IPR014284">
    <property type="entry name" value="RNA_pol_sigma-70_dom"/>
</dbReference>
<dbReference type="InterPro" id="IPR013325">
    <property type="entry name" value="RNA_pol_sigma_r2"/>
</dbReference>
<dbReference type="GO" id="GO:0003677">
    <property type="term" value="F:DNA binding"/>
    <property type="evidence" value="ECO:0007669"/>
    <property type="project" value="UniProtKB-KW"/>
</dbReference>
<evidence type="ECO:0000256" key="5">
    <source>
        <dbReference type="ARBA" id="ARBA00023163"/>
    </source>
</evidence>
<feature type="domain" description="RNA polymerase sigma factor 70 region 4 type 2" evidence="8">
    <location>
        <begin position="122"/>
        <end position="169"/>
    </location>
</feature>
<evidence type="ECO:0000259" key="7">
    <source>
        <dbReference type="Pfam" id="PF04542"/>
    </source>
</evidence>
<evidence type="ECO:0000256" key="1">
    <source>
        <dbReference type="ARBA" id="ARBA00010641"/>
    </source>
</evidence>
<comment type="similarity">
    <text evidence="1">Belongs to the sigma-70 factor family. ECF subfamily.</text>
</comment>
<dbReference type="NCBIfam" id="TIGR02937">
    <property type="entry name" value="sigma70-ECF"/>
    <property type="match status" value="1"/>
</dbReference>
<proteinExistence type="inferred from homology"/>
<dbReference type="GO" id="GO:0016987">
    <property type="term" value="F:sigma factor activity"/>
    <property type="evidence" value="ECO:0007669"/>
    <property type="project" value="UniProtKB-KW"/>
</dbReference>
<dbReference type="Pfam" id="PF04542">
    <property type="entry name" value="Sigma70_r2"/>
    <property type="match status" value="1"/>
</dbReference>
<dbReference type="Gene3D" id="1.10.1740.10">
    <property type="match status" value="1"/>
</dbReference>
<dbReference type="InterPro" id="IPR007627">
    <property type="entry name" value="RNA_pol_sigma70_r2"/>
</dbReference>
<feature type="domain" description="RNA polymerase sigma-70 region 2" evidence="7">
    <location>
        <begin position="27"/>
        <end position="93"/>
    </location>
</feature>
<dbReference type="SUPFAM" id="SSF88946">
    <property type="entry name" value="Sigma2 domain of RNA polymerase sigma factors"/>
    <property type="match status" value="1"/>
</dbReference>
<evidence type="ECO:0000256" key="6">
    <source>
        <dbReference type="SAM" id="Phobius"/>
    </source>
</evidence>